<evidence type="ECO:0000256" key="2">
    <source>
        <dbReference type="ARBA" id="ARBA00022801"/>
    </source>
</evidence>
<dbReference type="GO" id="GO:0016787">
    <property type="term" value="F:hydrolase activity"/>
    <property type="evidence" value="ECO:0007669"/>
    <property type="project" value="UniProtKB-KW"/>
</dbReference>
<dbReference type="GO" id="GO:0004519">
    <property type="term" value="F:endonuclease activity"/>
    <property type="evidence" value="ECO:0007669"/>
    <property type="project" value="UniProtKB-KW"/>
</dbReference>
<reference evidence="4" key="1">
    <citation type="journal article" date="2021" name="Proc. Natl. Acad. Sci. U.S.A.">
        <title>A Catalog of Tens of Thousands of Viruses from Human Metagenomes Reveals Hidden Associations with Chronic Diseases.</title>
        <authorList>
            <person name="Tisza M.J."/>
            <person name="Buck C.B."/>
        </authorList>
    </citation>
    <scope>NUCLEOTIDE SEQUENCE</scope>
    <source>
        <strain evidence="4">CtKkB1</strain>
    </source>
</reference>
<proteinExistence type="predicted"/>
<dbReference type="GO" id="GO:0003676">
    <property type="term" value="F:nucleic acid binding"/>
    <property type="evidence" value="ECO:0007669"/>
    <property type="project" value="InterPro"/>
</dbReference>
<name>A0A8S5V491_9CAUD</name>
<dbReference type="Pfam" id="PF01844">
    <property type="entry name" value="HNH"/>
    <property type="match status" value="1"/>
</dbReference>
<dbReference type="InterPro" id="IPR002711">
    <property type="entry name" value="HNH"/>
</dbReference>
<organism evidence="4">
    <name type="scientific">Myoviridae sp. ctKkB1</name>
    <dbReference type="NCBI Taxonomy" id="2825081"/>
    <lineage>
        <taxon>Viruses</taxon>
        <taxon>Duplodnaviria</taxon>
        <taxon>Heunggongvirae</taxon>
        <taxon>Uroviricota</taxon>
        <taxon>Caudoviricetes</taxon>
    </lineage>
</organism>
<dbReference type="SMART" id="SM00507">
    <property type="entry name" value="HNHc"/>
    <property type="match status" value="1"/>
</dbReference>
<dbReference type="CDD" id="cd00085">
    <property type="entry name" value="HNHc"/>
    <property type="match status" value="1"/>
</dbReference>
<dbReference type="Gene3D" id="1.10.30.50">
    <property type="match status" value="1"/>
</dbReference>
<keyword evidence="1" id="KW-0540">Nuclease</keyword>
<evidence type="ECO:0000259" key="3">
    <source>
        <dbReference type="SMART" id="SM00507"/>
    </source>
</evidence>
<evidence type="ECO:0000313" key="4">
    <source>
        <dbReference type="EMBL" id="DAG01578.1"/>
    </source>
</evidence>
<dbReference type="PANTHER" id="PTHR41286">
    <property type="entry name" value="HNH NUCLEASE YAJD-RELATED"/>
    <property type="match status" value="1"/>
</dbReference>
<keyword evidence="2" id="KW-0378">Hydrolase</keyword>
<accession>A0A8S5V491</accession>
<protein>
    <submittedName>
        <fullName evidence="4">HNH endonuclease</fullName>
    </submittedName>
</protein>
<dbReference type="EMBL" id="BK016195">
    <property type="protein sequence ID" value="DAG01578.1"/>
    <property type="molecule type" value="Genomic_DNA"/>
</dbReference>
<keyword evidence="4" id="KW-0255">Endonuclease</keyword>
<sequence>MFYKLCAKCGAVIPLGETYCAECKPERKATREELKIDDSEEMDAKAEAFYNSRQWRRFRQGILARDHYLCVNCAANGRLSVASDVHHIVRVKQDWNKRFDPSNCISLCKACHNKADRAGVSLPHGGVKKV</sequence>
<dbReference type="GO" id="GO:0008270">
    <property type="term" value="F:zinc ion binding"/>
    <property type="evidence" value="ECO:0007669"/>
    <property type="project" value="InterPro"/>
</dbReference>
<dbReference type="PANTHER" id="PTHR41286:SF1">
    <property type="entry name" value="HNH NUCLEASE YAJD-RELATED"/>
    <property type="match status" value="1"/>
</dbReference>
<evidence type="ECO:0000256" key="1">
    <source>
        <dbReference type="ARBA" id="ARBA00022722"/>
    </source>
</evidence>
<dbReference type="InterPro" id="IPR003615">
    <property type="entry name" value="HNH_nuc"/>
</dbReference>
<feature type="domain" description="HNH nuclease" evidence="3">
    <location>
        <begin position="57"/>
        <end position="113"/>
    </location>
</feature>